<dbReference type="PANTHER" id="PTHR33941:SF11">
    <property type="entry name" value="BACTERIAL MICROCOMPARTMENT SHELL PROTEIN PDUJ"/>
    <property type="match status" value="1"/>
</dbReference>
<accession>A0A3G1L009</accession>
<dbReference type="Pfam" id="PF00936">
    <property type="entry name" value="BMC"/>
    <property type="match status" value="2"/>
</dbReference>
<dbReference type="GO" id="GO:0031469">
    <property type="term" value="C:bacterial microcompartment"/>
    <property type="evidence" value="ECO:0007669"/>
    <property type="project" value="UniProtKB-SubCell"/>
</dbReference>
<sequence length="267" mass="28541">MEVDIVQEEQIIKRVMDEVQKKMQGNDAPVPDLSTFKCGMTEFVGTAFGDTIGLVIANVDDVLRERLGIDPKFRSLGIIGSRTGAGPQIMAADEAVKASNTELLKFELPRDTKGHAGHGTLAIFGAEEVSDARRAVEITLNALSWTFGDIHMNDAGNFCELQYTARASYALNKFFCAPLGKAWGLIVGCPAGLGVVMADTAVKAANVEIVMHASPAYNTSHSNEFMIMITGDSGAVKQAVIAGRETALKLLPALGGIPKSLQTPYIR</sequence>
<dbReference type="EMBL" id="CP017634">
    <property type="protein sequence ID" value="ATW27974.1"/>
    <property type="molecule type" value="Genomic_DNA"/>
</dbReference>
<dbReference type="NCBIfam" id="NF011944">
    <property type="entry name" value="PRK15415.1"/>
    <property type="match status" value="1"/>
</dbReference>
<dbReference type="InterPro" id="IPR030984">
    <property type="entry name" value="PduB"/>
</dbReference>
<dbReference type="Proteomes" id="UP000323521">
    <property type="component" value="Chromosome"/>
</dbReference>
<evidence type="ECO:0000256" key="1">
    <source>
        <dbReference type="ARBA" id="ARBA00024322"/>
    </source>
</evidence>
<protein>
    <submittedName>
        <fullName evidence="4">Microcompartment protein PduB</fullName>
    </submittedName>
</protein>
<keyword evidence="2" id="KW-1283">Bacterial microcompartment</keyword>
<gene>
    <name evidence="4" type="ORF">DCMF_27330</name>
</gene>
<dbReference type="PIRSF" id="PIRSF012290">
    <property type="entry name" value="EutL_PduB"/>
    <property type="match status" value="1"/>
</dbReference>
<evidence type="ECO:0000313" key="5">
    <source>
        <dbReference type="Proteomes" id="UP000323521"/>
    </source>
</evidence>
<dbReference type="AlphaFoldDB" id="A0A3G1L009"/>
<dbReference type="InterPro" id="IPR037233">
    <property type="entry name" value="CcmK-like_sf"/>
</dbReference>
<dbReference type="InterPro" id="IPR050575">
    <property type="entry name" value="BMC_shell"/>
</dbReference>
<dbReference type="KEGG" id="fwa:DCMF_27330"/>
<dbReference type="GO" id="GO:0005198">
    <property type="term" value="F:structural molecule activity"/>
    <property type="evidence" value="ECO:0007669"/>
    <property type="project" value="InterPro"/>
</dbReference>
<evidence type="ECO:0000259" key="3">
    <source>
        <dbReference type="PROSITE" id="PS51931"/>
    </source>
</evidence>
<dbReference type="InterPro" id="IPR044870">
    <property type="entry name" value="BMC_CP"/>
</dbReference>
<comment type="subcellular location">
    <subcellularLocation>
        <location evidence="1">Bacterial microcompartment</location>
    </subcellularLocation>
</comment>
<name>A0A3G1L009_FORW1</name>
<keyword evidence="5" id="KW-1185">Reference proteome</keyword>
<feature type="domain" description="BMC circularly permuted" evidence="3">
    <location>
        <begin position="42"/>
        <end position="151"/>
    </location>
</feature>
<evidence type="ECO:0000313" key="4">
    <source>
        <dbReference type="EMBL" id="ATW27974.1"/>
    </source>
</evidence>
<dbReference type="CDD" id="cd07047">
    <property type="entry name" value="BMC_PduB_repeat1"/>
    <property type="match status" value="1"/>
</dbReference>
<reference evidence="4 5" key="1">
    <citation type="submission" date="2016-10" db="EMBL/GenBank/DDBJ databases">
        <title>Complete Genome Sequence of Peptococcaceae strain DCMF.</title>
        <authorList>
            <person name="Edwards R.J."/>
            <person name="Holland S.I."/>
            <person name="Deshpande N.P."/>
            <person name="Wong Y.K."/>
            <person name="Ertan H."/>
            <person name="Manefield M."/>
            <person name="Russell T.L."/>
            <person name="Lee M.J."/>
        </authorList>
    </citation>
    <scope>NUCLEOTIDE SEQUENCE [LARGE SCALE GENOMIC DNA]</scope>
    <source>
        <strain evidence="4 5">DCMF</strain>
    </source>
</reference>
<dbReference type="PROSITE" id="PS51931">
    <property type="entry name" value="BMC_CP"/>
    <property type="match status" value="1"/>
</dbReference>
<evidence type="ECO:0000256" key="2">
    <source>
        <dbReference type="ARBA" id="ARBA00024446"/>
    </source>
</evidence>
<dbReference type="PANTHER" id="PTHR33941">
    <property type="entry name" value="PROPANEDIOL UTILIZATION PROTEIN PDUA"/>
    <property type="match status" value="1"/>
</dbReference>
<dbReference type="NCBIfam" id="TIGR04501">
    <property type="entry name" value="microcomp_PduB"/>
    <property type="match status" value="1"/>
</dbReference>
<dbReference type="OrthoDB" id="2908at2"/>
<organism evidence="4 5">
    <name type="scientific">Formimonas warabiya</name>
    <dbReference type="NCBI Taxonomy" id="1761012"/>
    <lineage>
        <taxon>Bacteria</taxon>
        <taxon>Bacillati</taxon>
        <taxon>Bacillota</taxon>
        <taxon>Clostridia</taxon>
        <taxon>Eubacteriales</taxon>
        <taxon>Peptococcaceae</taxon>
        <taxon>Candidatus Formimonas</taxon>
    </lineage>
</organism>
<dbReference type="Gene3D" id="3.30.70.1710">
    <property type="match status" value="2"/>
</dbReference>
<dbReference type="InterPro" id="IPR009193">
    <property type="entry name" value="EutL_PduB"/>
</dbReference>
<dbReference type="SUPFAM" id="SSF143414">
    <property type="entry name" value="CcmK-like"/>
    <property type="match status" value="2"/>
</dbReference>
<dbReference type="SMART" id="SM00877">
    <property type="entry name" value="BMC"/>
    <property type="match status" value="2"/>
</dbReference>
<proteinExistence type="predicted"/>
<dbReference type="InterPro" id="IPR000249">
    <property type="entry name" value="BMC_dom"/>
</dbReference>